<dbReference type="AlphaFoldDB" id="A0A829Y820"/>
<dbReference type="Proteomes" id="UP000445000">
    <property type="component" value="Unassembled WGS sequence"/>
</dbReference>
<comment type="caution">
    <text evidence="2">The sequence shown here is derived from an EMBL/GenBank/DDBJ whole genome shotgun (WGS) entry which is preliminary data.</text>
</comment>
<gene>
    <name evidence="2" type="ORF">GCM10011487_14290</name>
</gene>
<dbReference type="InterPro" id="IPR011990">
    <property type="entry name" value="TPR-like_helical_dom_sf"/>
</dbReference>
<keyword evidence="1" id="KW-0732">Signal</keyword>
<name>A0A829Y820_9GAMM</name>
<reference evidence="3" key="1">
    <citation type="submission" date="2020-01" db="EMBL/GenBank/DDBJ databases">
        <title>'Steroidobacter agaridevorans' sp. nov., agar-degrading bacteria isolated from rhizosphere soils.</title>
        <authorList>
            <person name="Ikenaga M."/>
            <person name="Kataoka M."/>
            <person name="Murouchi A."/>
            <person name="Katsuragi S."/>
            <person name="Sakai M."/>
        </authorList>
    </citation>
    <scope>NUCLEOTIDE SEQUENCE [LARGE SCALE GENOMIC DNA]</scope>
    <source>
        <strain evidence="3">YU21-B</strain>
    </source>
</reference>
<feature type="signal peptide" evidence="1">
    <location>
        <begin position="1"/>
        <end position="19"/>
    </location>
</feature>
<sequence length="494" mass="54616">MRAIALGFLMFIASTQAQAEWLEASSDHFVIYSGQKEKAVTDFAERLERFHAAMTRVYKQENTKPSPSNRVTVFVVANRAEVREVVGAKNRYLAGIYIPRAGGSVAVVPKLKGASRSDLTGETVLYHEYAHHFMHMNTNRAYPRWFVEGFAEFFAGVRFNSNGSVGIGAPPYYRADELAYGREVPIRRLLDFDGGIGDSKTGYDSFYGQSWTLFHYLQMTPERSGQIPKYGELLATGASALDAAAGAFGDLDRLDKDMEAYLRRRKVSILTVDPSSLAIGPIALRKLRPAEAEMMPVIIESKVGVGAEEANSLLPEAQRIAARHPDDATVQAALAEAEFDAGNDDAAIVAADRALAVDPKQINAYLQKGYALARKVQNGALPKESWKDVRGQFARANRVENDHPVPLVWFYLSYTKQGEQPTKNAIDGLEWALHLAPFDASVRWLVTQQMIADERLSDAVRTLGPLAYSPHPGEHTDRARELLKSVQARLEASP</sequence>
<dbReference type="Gene3D" id="1.25.40.10">
    <property type="entry name" value="Tetratricopeptide repeat domain"/>
    <property type="match status" value="1"/>
</dbReference>
<organism evidence="2 3">
    <name type="scientific">Steroidobacter agaridevorans</name>
    <dbReference type="NCBI Taxonomy" id="2695856"/>
    <lineage>
        <taxon>Bacteria</taxon>
        <taxon>Pseudomonadati</taxon>
        <taxon>Pseudomonadota</taxon>
        <taxon>Gammaproteobacteria</taxon>
        <taxon>Steroidobacterales</taxon>
        <taxon>Steroidobacteraceae</taxon>
        <taxon>Steroidobacter</taxon>
    </lineage>
</organism>
<feature type="chain" id="PRO_5032702855" description="DUF1570 domain-containing protein" evidence="1">
    <location>
        <begin position="20"/>
        <end position="494"/>
    </location>
</feature>
<keyword evidence="3" id="KW-1185">Reference proteome</keyword>
<dbReference type="EMBL" id="BLJN01000001">
    <property type="protein sequence ID" value="GFE79429.1"/>
    <property type="molecule type" value="Genomic_DNA"/>
</dbReference>
<accession>A0A829Y820</accession>
<dbReference type="RefSeq" id="WP_161811098.1">
    <property type="nucleotide sequence ID" value="NZ_BLJN01000001.1"/>
</dbReference>
<dbReference type="SUPFAM" id="SSF48452">
    <property type="entry name" value="TPR-like"/>
    <property type="match status" value="1"/>
</dbReference>
<evidence type="ECO:0000313" key="3">
    <source>
        <dbReference type="Proteomes" id="UP000445000"/>
    </source>
</evidence>
<protein>
    <recommendedName>
        <fullName evidence="4">DUF1570 domain-containing protein</fullName>
    </recommendedName>
</protein>
<evidence type="ECO:0008006" key="4">
    <source>
        <dbReference type="Google" id="ProtNLM"/>
    </source>
</evidence>
<evidence type="ECO:0000256" key="1">
    <source>
        <dbReference type="SAM" id="SignalP"/>
    </source>
</evidence>
<proteinExistence type="predicted"/>
<evidence type="ECO:0000313" key="2">
    <source>
        <dbReference type="EMBL" id="GFE79429.1"/>
    </source>
</evidence>